<comment type="caution">
    <text evidence="4">The sequence shown here is derived from an EMBL/GenBank/DDBJ whole genome shotgun (WGS) entry which is preliminary data.</text>
</comment>
<dbReference type="PANTHER" id="PTHR22946:SF9">
    <property type="entry name" value="POLYKETIDE TRANSFERASE AF380"/>
    <property type="match status" value="1"/>
</dbReference>
<feature type="domain" description="Peptidase S9 prolyl oligopeptidase catalytic" evidence="3">
    <location>
        <begin position="96"/>
        <end position="180"/>
    </location>
</feature>
<dbReference type="GO" id="GO:0052689">
    <property type="term" value="F:carboxylic ester hydrolase activity"/>
    <property type="evidence" value="ECO:0007669"/>
    <property type="project" value="UniProtKB-ARBA"/>
</dbReference>
<dbReference type="EMBL" id="LVYV01000001">
    <property type="protein sequence ID" value="KZD25947.1"/>
    <property type="molecule type" value="Genomic_DNA"/>
</dbReference>
<dbReference type="Pfam" id="PF00326">
    <property type="entry name" value="Peptidase_S9"/>
    <property type="match status" value="1"/>
</dbReference>
<dbReference type="Gene3D" id="3.40.50.1820">
    <property type="entry name" value="alpha/beta hydrolase"/>
    <property type="match status" value="1"/>
</dbReference>
<evidence type="ECO:0000313" key="5">
    <source>
        <dbReference type="Proteomes" id="UP000076574"/>
    </source>
</evidence>
<keyword evidence="2" id="KW-0732">Signal</keyword>
<dbReference type="PANTHER" id="PTHR22946">
    <property type="entry name" value="DIENELACTONE HYDROLASE DOMAIN-CONTAINING PROTEIN-RELATED"/>
    <property type="match status" value="1"/>
</dbReference>
<feature type="chain" id="PRO_5007848926" evidence="2">
    <location>
        <begin position="24"/>
        <end position="330"/>
    </location>
</feature>
<evidence type="ECO:0000313" key="4">
    <source>
        <dbReference type="EMBL" id="KZD25947.1"/>
    </source>
</evidence>
<dbReference type="PIRSF" id="PIRSF031982">
    <property type="entry name" value="UCP031982_abhydr"/>
    <property type="match status" value="1"/>
</dbReference>
<dbReference type="InterPro" id="IPR029058">
    <property type="entry name" value="AB_hydrolase_fold"/>
</dbReference>
<feature type="signal peptide" evidence="2">
    <location>
        <begin position="1"/>
        <end position="23"/>
    </location>
</feature>
<organism evidence="4 5">
    <name type="scientific">Tardiphaga robiniae</name>
    <dbReference type="NCBI Taxonomy" id="943830"/>
    <lineage>
        <taxon>Bacteria</taxon>
        <taxon>Pseudomonadati</taxon>
        <taxon>Pseudomonadota</taxon>
        <taxon>Alphaproteobacteria</taxon>
        <taxon>Hyphomicrobiales</taxon>
        <taxon>Nitrobacteraceae</taxon>
        <taxon>Tardiphaga</taxon>
    </lineage>
</organism>
<dbReference type="InterPro" id="IPR016986">
    <property type="entry name" value="UCP031982_abhydr"/>
</dbReference>
<gene>
    <name evidence="4" type="ORF">A4A58_03600</name>
</gene>
<keyword evidence="5" id="KW-1185">Reference proteome</keyword>
<name>A0A164B8Z1_9BRAD</name>
<accession>A0A164B8Z1</accession>
<dbReference type="SUPFAM" id="SSF53474">
    <property type="entry name" value="alpha/beta-Hydrolases"/>
    <property type="match status" value="1"/>
</dbReference>
<dbReference type="AlphaFoldDB" id="A0A164B8Z1"/>
<dbReference type="Proteomes" id="UP000076574">
    <property type="component" value="Unassembled WGS sequence"/>
</dbReference>
<reference evidence="4 5" key="1">
    <citation type="submission" date="2016-03" db="EMBL/GenBank/DDBJ databases">
        <title>Microsymbionts genomes from the relict species Vavilovia formosa (Stev.) Fed.</title>
        <authorList>
            <person name="Kopat V."/>
            <person name="Chirak E."/>
            <person name="Kimeklis A."/>
            <person name="Andronov E."/>
        </authorList>
    </citation>
    <scope>NUCLEOTIDE SEQUENCE [LARGE SCALE GENOMIC DNA]</scope>
    <source>
        <strain evidence="4 5">Vaf07</strain>
    </source>
</reference>
<sequence>MLRLSQVATCLVLFCLSTISGQAAGIQLLDRGPQISGGIWYPCDGTPAPVELGKLALPAADQLRGVRDCPVSKRKHPLVLISHGTGGWFAGHHDTAETLADAGFIVVAINHPGDSGYDSSPSEGLSNWVSRPQDVVRAFDFMLNDWKDHTAIDPEKIGFFGFSKGGYTGLVLVGATLDFQRGASNCNNKSRFCEQVNSGDVPRNLPQDHRIKAAVLVDPAPTVAFTKDTLAAISIPIQTWRSELGAKERGVDPSGVSRVLNDVPGNPEAHVVSAGHFAFLPPCSPEFAASKPLFCSDPSGFDREAFHRQFNVDVVRFFRHHLASGTVLAK</sequence>
<keyword evidence="1 4" id="KW-0378">Hydrolase</keyword>
<protein>
    <submittedName>
        <fullName evidence="4">Hydrolase</fullName>
    </submittedName>
</protein>
<proteinExistence type="predicted"/>
<dbReference type="GO" id="GO:0006508">
    <property type="term" value="P:proteolysis"/>
    <property type="evidence" value="ECO:0007669"/>
    <property type="project" value="InterPro"/>
</dbReference>
<evidence type="ECO:0000256" key="2">
    <source>
        <dbReference type="SAM" id="SignalP"/>
    </source>
</evidence>
<dbReference type="InterPro" id="IPR001375">
    <property type="entry name" value="Peptidase_S9_cat"/>
</dbReference>
<dbReference type="InterPro" id="IPR050261">
    <property type="entry name" value="FrsA_esterase"/>
</dbReference>
<evidence type="ECO:0000256" key="1">
    <source>
        <dbReference type="ARBA" id="ARBA00022801"/>
    </source>
</evidence>
<evidence type="ECO:0000259" key="3">
    <source>
        <dbReference type="Pfam" id="PF00326"/>
    </source>
</evidence>
<dbReference type="GO" id="GO:0008236">
    <property type="term" value="F:serine-type peptidase activity"/>
    <property type="evidence" value="ECO:0007669"/>
    <property type="project" value="InterPro"/>
</dbReference>